<evidence type="ECO:0000256" key="3">
    <source>
        <dbReference type="ARBA" id="ARBA00022801"/>
    </source>
</evidence>
<evidence type="ECO:0000256" key="1">
    <source>
        <dbReference type="ARBA" id="ARBA00004496"/>
    </source>
</evidence>
<keyword evidence="11" id="KW-1185">Reference proteome</keyword>
<evidence type="ECO:0000256" key="9">
    <source>
        <dbReference type="HAMAP-Rule" id="MF_00528"/>
    </source>
</evidence>
<dbReference type="GO" id="GO:0005737">
    <property type="term" value="C:cytoplasm"/>
    <property type="evidence" value="ECO:0007669"/>
    <property type="project" value="UniProtKB-SubCell"/>
</dbReference>
<keyword evidence="3 9" id="KW-0378">Hydrolase</keyword>
<dbReference type="PANTHER" id="PTHR43213:SF10">
    <property type="entry name" value="7-METHYL-GTP PYROPHOSPHATASE"/>
    <property type="match status" value="1"/>
</dbReference>
<organism evidence="10 11">
    <name type="scientific">Sediminihaliea albiluteola</name>
    <dbReference type="NCBI Taxonomy" id="2758564"/>
    <lineage>
        <taxon>Bacteria</taxon>
        <taxon>Pseudomonadati</taxon>
        <taxon>Pseudomonadota</taxon>
        <taxon>Gammaproteobacteria</taxon>
        <taxon>Cellvibrionales</taxon>
        <taxon>Halieaceae</taxon>
        <taxon>Sediminihaliea</taxon>
    </lineage>
</organism>
<feature type="active site" description="Proton acceptor" evidence="9">
    <location>
        <position position="69"/>
    </location>
</feature>
<evidence type="ECO:0000256" key="8">
    <source>
        <dbReference type="ARBA" id="ARBA00068163"/>
    </source>
</evidence>
<comment type="catalytic activity">
    <reaction evidence="5 9">
        <text>N(7)-methyl-GTP + H2O = N(7)-methyl-GMP + diphosphate + H(+)</text>
        <dbReference type="Rhea" id="RHEA:58744"/>
        <dbReference type="ChEBI" id="CHEBI:15377"/>
        <dbReference type="ChEBI" id="CHEBI:15378"/>
        <dbReference type="ChEBI" id="CHEBI:33019"/>
        <dbReference type="ChEBI" id="CHEBI:58285"/>
        <dbReference type="ChEBI" id="CHEBI:87133"/>
    </reaction>
</comment>
<dbReference type="InterPro" id="IPR029001">
    <property type="entry name" value="ITPase-like_fam"/>
</dbReference>
<dbReference type="SUPFAM" id="SSF52972">
    <property type="entry name" value="ITPase-like"/>
    <property type="match status" value="1"/>
</dbReference>
<evidence type="ECO:0000313" key="11">
    <source>
        <dbReference type="Proteomes" id="UP000539350"/>
    </source>
</evidence>
<feature type="site" description="Important for substrate specificity" evidence="9">
    <location>
        <position position="152"/>
    </location>
</feature>
<evidence type="ECO:0000256" key="6">
    <source>
        <dbReference type="ARBA" id="ARBA00053369"/>
    </source>
</evidence>
<comment type="caution">
    <text evidence="10">The sequence shown here is derived from an EMBL/GenBank/DDBJ whole genome shotgun (WGS) entry which is preliminary data.</text>
</comment>
<keyword evidence="2 9" id="KW-0963">Cytoplasm</keyword>
<dbReference type="GO" id="GO:0047429">
    <property type="term" value="F:nucleoside triphosphate diphosphatase activity"/>
    <property type="evidence" value="ECO:0007669"/>
    <property type="project" value="InterPro"/>
</dbReference>
<comment type="function">
    <text evidence="6 9">Nucleoside triphosphate pyrophosphatase that hydrolyzes 7-methyl-GTP (m(7)GTP). May have a dual role in cell division arrest and in preventing the incorporation of modified nucleotides into cellular nucleic acids.</text>
</comment>
<dbReference type="HAMAP" id="MF_00528">
    <property type="entry name" value="Maf"/>
    <property type="match status" value="1"/>
</dbReference>
<dbReference type="EC" id="3.6.1.-" evidence="9"/>
<comment type="caution">
    <text evidence="9">Lacks conserved residue(s) required for the propagation of feature annotation.</text>
</comment>
<dbReference type="CDD" id="cd00555">
    <property type="entry name" value="Maf"/>
    <property type="match status" value="1"/>
</dbReference>
<dbReference type="Proteomes" id="UP000539350">
    <property type="component" value="Unassembled WGS sequence"/>
</dbReference>
<dbReference type="Pfam" id="PF02545">
    <property type="entry name" value="Maf"/>
    <property type="match status" value="1"/>
</dbReference>
<evidence type="ECO:0000256" key="7">
    <source>
        <dbReference type="ARBA" id="ARBA00060749"/>
    </source>
</evidence>
<keyword evidence="4 9" id="KW-0546">Nucleotide metabolism</keyword>
<proteinExistence type="inferred from homology"/>
<accession>A0A7W2YJ22</accession>
<comment type="similarity">
    <text evidence="7 9">Belongs to the Maf family. YceF subfamily.</text>
</comment>
<dbReference type="EMBL" id="JACFXU010000013">
    <property type="protein sequence ID" value="MBA6412174.1"/>
    <property type="molecule type" value="Genomic_DNA"/>
</dbReference>
<comment type="cofactor">
    <cofactor evidence="9">
        <name>a divalent metal cation</name>
        <dbReference type="ChEBI" id="CHEBI:60240"/>
    </cofactor>
</comment>
<dbReference type="Gene3D" id="3.90.950.10">
    <property type="match status" value="1"/>
</dbReference>
<protein>
    <recommendedName>
        <fullName evidence="8 9">7-methyl-GTP pyrophosphatase</fullName>
        <shortName evidence="9">m(7)GTP pyrophosphatase</shortName>
        <ecNumber evidence="9">3.6.1.-</ecNumber>
    </recommendedName>
</protein>
<dbReference type="PIRSF" id="PIRSF006305">
    <property type="entry name" value="Maf"/>
    <property type="match status" value="1"/>
</dbReference>
<name>A0A7W2YJ22_9GAMM</name>
<feature type="site" description="Important for substrate specificity" evidence="9">
    <location>
        <position position="12"/>
    </location>
</feature>
<evidence type="ECO:0000256" key="2">
    <source>
        <dbReference type="ARBA" id="ARBA00022490"/>
    </source>
</evidence>
<evidence type="ECO:0000256" key="5">
    <source>
        <dbReference type="ARBA" id="ARBA00050213"/>
    </source>
</evidence>
<dbReference type="PANTHER" id="PTHR43213">
    <property type="entry name" value="BIFUNCTIONAL DTTP/UTP PYROPHOSPHATASE/METHYLTRANSFERASE PROTEIN-RELATED"/>
    <property type="match status" value="1"/>
</dbReference>
<dbReference type="NCBIfam" id="TIGR00172">
    <property type="entry name" value="maf"/>
    <property type="match status" value="1"/>
</dbReference>
<sequence length="191" mass="20703">MKTLILASTSPYRKRLLERLGLPFSCLAPGIDEQAKAGETPASLAERLADEKARAVAKLHPEATVIGSDQVASLQGQLLGKPGNHERARTQLKACSGNTVVFHTAIAMLAPNLALHHVEPFSVSFRQLSDTAIEHYLQRDRPYDCAGSFKWESLGIALFERLSGDDPTSLEGLPLIALTKMLERAGHPVLA</sequence>
<reference evidence="10 11" key="1">
    <citation type="submission" date="2020-07" db="EMBL/GenBank/DDBJ databases">
        <title>Halieaceae bacterium, F7430, whole genome shotgun sequencing project.</title>
        <authorList>
            <person name="Jiang S."/>
            <person name="Liu Z.W."/>
            <person name="Du Z.J."/>
        </authorList>
    </citation>
    <scope>NUCLEOTIDE SEQUENCE [LARGE SCALE GENOMIC DNA]</scope>
    <source>
        <strain evidence="10 11">F7430</strain>
    </source>
</reference>
<evidence type="ECO:0000313" key="10">
    <source>
        <dbReference type="EMBL" id="MBA6412174.1"/>
    </source>
</evidence>
<dbReference type="GO" id="GO:0009117">
    <property type="term" value="P:nucleotide metabolic process"/>
    <property type="evidence" value="ECO:0007669"/>
    <property type="project" value="UniProtKB-KW"/>
</dbReference>
<feature type="site" description="Important for substrate specificity" evidence="9">
    <location>
        <position position="70"/>
    </location>
</feature>
<comment type="subcellular location">
    <subcellularLocation>
        <location evidence="1 9">Cytoplasm</location>
    </subcellularLocation>
</comment>
<dbReference type="AlphaFoldDB" id="A0A7W2YJ22"/>
<gene>
    <name evidence="10" type="primary">maf</name>
    <name evidence="10" type="ORF">H2508_03530</name>
</gene>
<evidence type="ECO:0000256" key="4">
    <source>
        <dbReference type="ARBA" id="ARBA00023080"/>
    </source>
</evidence>
<dbReference type="InterPro" id="IPR003697">
    <property type="entry name" value="Maf-like"/>
</dbReference>
<dbReference type="FunFam" id="3.90.950.10:FF:000005">
    <property type="entry name" value="7-methyl-GTP pyrophosphatase"/>
    <property type="match status" value="1"/>
</dbReference>